<dbReference type="RefSeq" id="WP_393015637.1">
    <property type="nucleotide sequence ID" value="NZ_JAZAQF010000095.1"/>
</dbReference>
<proteinExistence type="predicted"/>
<evidence type="ECO:0000256" key="2">
    <source>
        <dbReference type="ARBA" id="ARBA00022741"/>
    </source>
</evidence>
<dbReference type="Proteomes" id="UP001604335">
    <property type="component" value="Unassembled WGS sequence"/>
</dbReference>
<dbReference type="CDD" id="cd09912">
    <property type="entry name" value="DLP_2"/>
    <property type="match status" value="1"/>
</dbReference>
<evidence type="ECO:0000256" key="4">
    <source>
        <dbReference type="ARBA" id="ARBA00023134"/>
    </source>
</evidence>
<reference evidence="9" key="1">
    <citation type="journal article" date="2024" name="Algal Res.">
        <title>Biochemical, toxicological and genomic investigation of a high-biomass producing Limnothrix strain isolated from Italian shallow drinking water reservoir.</title>
        <authorList>
            <person name="Simonazzi M."/>
            <person name="Shishido T.K."/>
            <person name="Delbaje E."/>
            <person name="Wahlsten M."/>
            <person name="Fewer D.P."/>
            <person name="Sivonen K."/>
            <person name="Pezzolesi L."/>
            <person name="Pistocchi R."/>
        </authorList>
    </citation>
    <scope>NUCLEOTIDE SEQUENCE [LARGE SCALE GENOMIC DNA]</scope>
    <source>
        <strain evidence="9">LRLZ20PSL1</strain>
    </source>
</reference>
<name>A0ABW7CF33_9CYAN</name>
<evidence type="ECO:0000256" key="1">
    <source>
        <dbReference type="ARBA" id="ARBA00004370"/>
    </source>
</evidence>
<dbReference type="Pfam" id="PF00350">
    <property type="entry name" value="Dynamin_N"/>
    <property type="match status" value="1"/>
</dbReference>
<evidence type="ECO:0000256" key="6">
    <source>
        <dbReference type="SAM" id="Phobius"/>
    </source>
</evidence>
<dbReference type="PANTHER" id="PTHR10465:SF0">
    <property type="entry name" value="SARCALUMENIN"/>
    <property type="match status" value="1"/>
</dbReference>
<keyword evidence="5 6" id="KW-0472">Membrane</keyword>
<keyword evidence="4" id="KW-0342">GTP-binding</keyword>
<comment type="subcellular location">
    <subcellularLocation>
        <location evidence="1">Membrane</location>
    </subcellularLocation>
</comment>
<dbReference type="EMBL" id="JAZAQF010000095">
    <property type="protein sequence ID" value="MFG3819647.1"/>
    <property type="molecule type" value="Genomic_DNA"/>
</dbReference>
<keyword evidence="6" id="KW-0812">Transmembrane</keyword>
<comment type="caution">
    <text evidence="8">The sequence shown here is derived from an EMBL/GenBank/DDBJ whole genome shotgun (WGS) entry which is preliminary data.</text>
</comment>
<keyword evidence="6" id="KW-1133">Transmembrane helix</keyword>
<keyword evidence="2" id="KW-0547">Nucleotide-binding</keyword>
<dbReference type="Gene3D" id="3.40.50.300">
    <property type="entry name" value="P-loop containing nucleotide triphosphate hydrolases"/>
    <property type="match status" value="1"/>
</dbReference>
<dbReference type="InterPro" id="IPR027094">
    <property type="entry name" value="Mitofusin_fam"/>
</dbReference>
<evidence type="ECO:0000259" key="7">
    <source>
        <dbReference type="Pfam" id="PF00350"/>
    </source>
</evidence>
<evidence type="ECO:0000256" key="5">
    <source>
        <dbReference type="ARBA" id="ARBA00023136"/>
    </source>
</evidence>
<feature type="domain" description="Dynamin N-terminal" evidence="7">
    <location>
        <begin position="63"/>
        <end position="212"/>
    </location>
</feature>
<feature type="transmembrane region" description="Helical" evidence="6">
    <location>
        <begin position="500"/>
        <end position="524"/>
    </location>
</feature>
<keyword evidence="3" id="KW-0378">Hydrolase</keyword>
<sequence>MANDNLQYQELTSFRNSRDQLLNVLRQIRTLISELVQCNSISGVSLDELLIISQNLENLKFYISVTGESNAGKSTLINALLGKSIQPTDILPCSGTVSKIQYAETERITCYYENGETEILHSYSEYKSKTSIKFDKTPKTSPIIREVIFETPNLEICRQGGVIIDSPGLNEHPERTKITQQILENVDAVIFVSGASRVLSQLELQTLANLRKHLNIGDESRPARSLFVVFNAIDFLETEEKRKRFRGRAQELLMESHGSASPLLGDQNRIHYISAEKSLEAAQKNISNEYSDDFNVFVKALENFLANERGLIQLTSAQARSQQFCELALEQIESANRDMQERIFKILQTRASMLEEIGEISGRVVVFNEYANQQRDAFIQSYRQLFQEWKKDLRKRLKVASTTWKDKHDPLWDRDEKIKSYAKQLESSFTKDLKKWLETTLIVKHLEPMLINLNQEAEKTIQLIDERLSELGKQAQFSNFNIDFDFRNSDWSKIDYEMGAWGFGGGATISLGVILIGALGAAILIPSITIAPIVAAVAALLGGGGLVSSGFGILGQLDEGIRNEVFKEGFKSIEKKIPSVAKKLEDALREVFAKQMSSVNANVQHRILALNSALENNQEISPEALEEWQANLAWLEDRRAKFLKLQEKLNSFSYQADS</sequence>
<organism evidence="8 9">
    <name type="scientific">Limnothrix redekei LRLZ20PSL1</name>
    <dbReference type="NCBI Taxonomy" id="3112953"/>
    <lineage>
        <taxon>Bacteria</taxon>
        <taxon>Bacillati</taxon>
        <taxon>Cyanobacteriota</taxon>
        <taxon>Cyanophyceae</taxon>
        <taxon>Pseudanabaenales</taxon>
        <taxon>Pseudanabaenaceae</taxon>
        <taxon>Limnothrix</taxon>
    </lineage>
</organism>
<feature type="transmembrane region" description="Helical" evidence="6">
    <location>
        <begin position="530"/>
        <end position="554"/>
    </location>
</feature>
<protein>
    <submittedName>
        <fullName evidence="8">Dynamin family protein</fullName>
    </submittedName>
</protein>
<dbReference type="InterPro" id="IPR027417">
    <property type="entry name" value="P-loop_NTPase"/>
</dbReference>
<accession>A0ABW7CF33</accession>
<evidence type="ECO:0000313" key="9">
    <source>
        <dbReference type="Proteomes" id="UP001604335"/>
    </source>
</evidence>
<evidence type="ECO:0000313" key="8">
    <source>
        <dbReference type="EMBL" id="MFG3819647.1"/>
    </source>
</evidence>
<dbReference type="SUPFAM" id="SSF52540">
    <property type="entry name" value="P-loop containing nucleoside triphosphate hydrolases"/>
    <property type="match status" value="1"/>
</dbReference>
<dbReference type="PANTHER" id="PTHR10465">
    <property type="entry name" value="TRANSMEMBRANE GTPASE FZO1"/>
    <property type="match status" value="1"/>
</dbReference>
<evidence type="ECO:0000256" key="3">
    <source>
        <dbReference type="ARBA" id="ARBA00022801"/>
    </source>
</evidence>
<keyword evidence="9" id="KW-1185">Reference proteome</keyword>
<dbReference type="InterPro" id="IPR045063">
    <property type="entry name" value="Dynamin_N"/>
</dbReference>
<gene>
    <name evidence="8" type="ORF">VPK24_18540</name>
</gene>